<name>A0AAV0HJD9_9ROSI</name>
<protein>
    <recommendedName>
        <fullName evidence="13">Germin-like protein</fullName>
    </recommendedName>
</protein>
<keyword evidence="6 10" id="KW-0479">Metal-binding</keyword>
<evidence type="ECO:0000313" key="16">
    <source>
        <dbReference type="Proteomes" id="UP001154282"/>
    </source>
</evidence>
<evidence type="ECO:0000256" key="2">
    <source>
        <dbReference type="ARBA" id="ARBA00004271"/>
    </source>
</evidence>
<dbReference type="EMBL" id="CAMGYJ010000002">
    <property type="protein sequence ID" value="CAI0385241.1"/>
    <property type="molecule type" value="Genomic_DNA"/>
</dbReference>
<evidence type="ECO:0000256" key="6">
    <source>
        <dbReference type="ARBA" id="ARBA00022723"/>
    </source>
</evidence>
<comment type="subcellular location">
    <subcellularLocation>
        <location evidence="2 13">Secreted</location>
        <location evidence="2 13">Extracellular space</location>
        <location evidence="2 13">Apoplast</location>
    </subcellularLocation>
</comment>
<evidence type="ECO:0000256" key="8">
    <source>
        <dbReference type="ARBA" id="ARBA00023180"/>
    </source>
</evidence>
<keyword evidence="13" id="KW-0732">Signal</keyword>
<sequence length="222" mass="23606">MSGGRDDLCFLAMGFALSLALLPLLSAVDPGSLQDFCVAVEDPNNSVFVNGNLCKDPNRVTADDFFLSGLDQPGNTSNPVGSKVTLINADRIPGLNTLGISLARVDYVPNGGLNPPHYHPRATEVFLALEGKFYAGFVASNPDRLISKILNPGDVFVFPAGRIHFQYNIGSTAGRAVSGLSSQNPGIVVVANSVFGSGIDPSVLARAFQVDRELVEQLRKKF</sequence>
<evidence type="ECO:0000256" key="1">
    <source>
        <dbReference type="ARBA" id="ARBA00003629"/>
    </source>
</evidence>
<dbReference type="CDD" id="cd02241">
    <property type="entry name" value="cupin_OxOx"/>
    <property type="match status" value="1"/>
</dbReference>
<feature type="signal peptide" evidence="13">
    <location>
        <begin position="1"/>
        <end position="27"/>
    </location>
</feature>
<keyword evidence="9 10" id="KW-0464">Manganese</keyword>
<dbReference type="PROSITE" id="PS00725">
    <property type="entry name" value="GERMIN"/>
    <property type="match status" value="1"/>
</dbReference>
<reference evidence="15" key="1">
    <citation type="submission" date="2022-08" db="EMBL/GenBank/DDBJ databases">
        <authorList>
            <person name="Gutierrez-Valencia J."/>
        </authorList>
    </citation>
    <scope>NUCLEOTIDE SEQUENCE</scope>
</reference>
<gene>
    <name evidence="15" type="ORF">LITE_LOCUS4723</name>
</gene>
<comment type="function">
    <text evidence="1">May play a role in plant defense. Probably has no oxalate oxidase activity even if the active site is conserved.</text>
</comment>
<dbReference type="Pfam" id="PF00190">
    <property type="entry name" value="Cupin_1"/>
    <property type="match status" value="1"/>
</dbReference>
<dbReference type="InterPro" id="IPR001929">
    <property type="entry name" value="Germin"/>
</dbReference>
<dbReference type="PANTHER" id="PTHR31238">
    <property type="entry name" value="GERMIN-LIKE PROTEIN SUBFAMILY 3 MEMBER 3"/>
    <property type="match status" value="1"/>
</dbReference>
<feature type="binding site" evidence="10">
    <location>
        <position position="119"/>
    </location>
    <ligand>
        <name>oxalate</name>
        <dbReference type="ChEBI" id="CHEBI:30623"/>
    </ligand>
</feature>
<dbReference type="FunFam" id="2.60.120.10:FF:000005">
    <property type="entry name" value="Germin-like protein subfamily 1 member 8"/>
    <property type="match status" value="1"/>
</dbReference>
<evidence type="ECO:0000256" key="3">
    <source>
        <dbReference type="ARBA" id="ARBA00007456"/>
    </source>
</evidence>
<feature type="binding site" evidence="10">
    <location>
        <position position="114"/>
    </location>
    <ligand>
        <name>oxalate</name>
        <dbReference type="ChEBI" id="CHEBI:30623"/>
    </ligand>
</feature>
<evidence type="ECO:0000259" key="14">
    <source>
        <dbReference type="SMART" id="SM00835"/>
    </source>
</evidence>
<dbReference type="InterPro" id="IPR014710">
    <property type="entry name" value="RmlC-like_jellyroll"/>
</dbReference>
<feature type="binding site" evidence="11">
    <location>
        <position position="164"/>
    </location>
    <ligand>
        <name>Mn(2+)</name>
        <dbReference type="ChEBI" id="CHEBI:29035"/>
    </ligand>
</feature>
<evidence type="ECO:0000256" key="5">
    <source>
        <dbReference type="ARBA" id="ARBA00022525"/>
    </source>
</evidence>
<accession>A0AAV0HJD9</accession>
<organism evidence="15 16">
    <name type="scientific">Linum tenue</name>
    <dbReference type="NCBI Taxonomy" id="586396"/>
    <lineage>
        <taxon>Eukaryota</taxon>
        <taxon>Viridiplantae</taxon>
        <taxon>Streptophyta</taxon>
        <taxon>Embryophyta</taxon>
        <taxon>Tracheophyta</taxon>
        <taxon>Spermatophyta</taxon>
        <taxon>Magnoliopsida</taxon>
        <taxon>eudicotyledons</taxon>
        <taxon>Gunneridae</taxon>
        <taxon>Pentapetalae</taxon>
        <taxon>rosids</taxon>
        <taxon>fabids</taxon>
        <taxon>Malpighiales</taxon>
        <taxon>Linaceae</taxon>
        <taxon>Linum</taxon>
    </lineage>
</organism>
<feature type="binding site" evidence="11">
    <location>
        <position position="117"/>
    </location>
    <ligand>
        <name>Mn(2+)</name>
        <dbReference type="ChEBI" id="CHEBI:29035"/>
    </ligand>
</feature>
<dbReference type="SUPFAM" id="SSF51182">
    <property type="entry name" value="RmlC-like cupins"/>
    <property type="match status" value="1"/>
</dbReference>
<dbReference type="PRINTS" id="PR00325">
    <property type="entry name" value="GERMIN"/>
</dbReference>
<comment type="similarity">
    <text evidence="3 13">Belongs to the germin family.</text>
</comment>
<dbReference type="GO" id="GO:0030145">
    <property type="term" value="F:manganese ion binding"/>
    <property type="evidence" value="ECO:0007669"/>
    <property type="project" value="UniProtKB-UniRule"/>
</dbReference>
<dbReference type="InterPro" id="IPR006045">
    <property type="entry name" value="Cupin_1"/>
</dbReference>
<evidence type="ECO:0000256" key="11">
    <source>
        <dbReference type="PIRSR" id="PIRSR601929-2"/>
    </source>
</evidence>
<evidence type="ECO:0000313" key="15">
    <source>
        <dbReference type="EMBL" id="CAI0385241.1"/>
    </source>
</evidence>
<evidence type="ECO:0000256" key="9">
    <source>
        <dbReference type="ARBA" id="ARBA00023211"/>
    </source>
</evidence>
<feature type="disulfide bond" evidence="12">
    <location>
        <begin position="37"/>
        <end position="54"/>
    </location>
</feature>
<evidence type="ECO:0000256" key="4">
    <source>
        <dbReference type="ARBA" id="ARBA00022523"/>
    </source>
</evidence>
<keyword evidence="16" id="KW-1185">Reference proteome</keyword>
<feature type="domain" description="Cupin type-1" evidence="14">
    <location>
        <begin position="68"/>
        <end position="216"/>
    </location>
</feature>
<dbReference type="Proteomes" id="UP001154282">
    <property type="component" value="Unassembled WGS sequence"/>
</dbReference>
<keyword evidence="4 13" id="KW-0052">Apoplast</keyword>
<dbReference type="InterPro" id="IPR011051">
    <property type="entry name" value="RmlC_Cupin_sf"/>
</dbReference>
<dbReference type="AlphaFoldDB" id="A0AAV0HJD9"/>
<feature type="binding site" evidence="11">
    <location>
        <position position="119"/>
    </location>
    <ligand>
        <name>Mn(2+)</name>
        <dbReference type="ChEBI" id="CHEBI:29035"/>
    </ligand>
</feature>
<evidence type="ECO:0000256" key="7">
    <source>
        <dbReference type="ARBA" id="ARBA00023157"/>
    </source>
</evidence>
<proteinExistence type="inferred from homology"/>
<evidence type="ECO:0000256" key="12">
    <source>
        <dbReference type="PIRSR" id="PIRSR601929-3"/>
    </source>
</evidence>
<dbReference type="Gene3D" id="2.60.120.10">
    <property type="entry name" value="Jelly Rolls"/>
    <property type="match status" value="1"/>
</dbReference>
<feature type="binding site" evidence="10">
    <location>
        <position position="124"/>
    </location>
    <ligand>
        <name>oxalate</name>
        <dbReference type="ChEBI" id="CHEBI:30623"/>
    </ligand>
</feature>
<dbReference type="SMART" id="SM00835">
    <property type="entry name" value="Cupin_1"/>
    <property type="match status" value="1"/>
</dbReference>
<evidence type="ECO:0000256" key="13">
    <source>
        <dbReference type="RuleBase" id="RU366015"/>
    </source>
</evidence>
<feature type="binding site" evidence="11">
    <location>
        <position position="124"/>
    </location>
    <ligand>
        <name>Mn(2+)</name>
        <dbReference type="ChEBI" id="CHEBI:29035"/>
    </ligand>
</feature>
<keyword evidence="5 13" id="KW-0964">Secreted</keyword>
<evidence type="ECO:0000256" key="10">
    <source>
        <dbReference type="PIRSR" id="PIRSR601929-1"/>
    </source>
</evidence>
<feature type="chain" id="PRO_5043097194" description="Germin-like protein" evidence="13">
    <location>
        <begin position="28"/>
        <end position="222"/>
    </location>
</feature>
<dbReference type="InterPro" id="IPR019780">
    <property type="entry name" value="Germin_Mn-BS"/>
</dbReference>
<dbReference type="GO" id="GO:0048046">
    <property type="term" value="C:apoplast"/>
    <property type="evidence" value="ECO:0007669"/>
    <property type="project" value="UniProtKB-SubCell"/>
</dbReference>
<keyword evidence="8" id="KW-0325">Glycoprotein</keyword>
<comment type="caution">
    <text evidence="15">The sequence shown here is derived from an EMBL/GenBank/DDBJ whole genome shotgun (WGS) entry which is preliminary data.</text>
</comment>
<keyword evidence="7 12" id="KW-1015">Disulfide bond</keyword>